<name>A0A9X0APY8_9HELO</name>
<reference evidence="6" key="1">
    <citation type="submission" date="2022-11" db="EMBL/GenBank/DDBJ databases">
        <title>Genome Resource of Sclerotinia nivalis Strain SnTB1, a Plant Pathogen Isolated from American Ginseng.</title>
        <authorList>
            <person name="Fan S."/>
        </authorList>
    </citation>
    <scope>NUCLEOTIDE SEQUENCE</scope>
    <source>
        <strain evidence="6">SnTB1</strain>
    </source>
</reference>
<dbReference type="InterPro" id="IPR057326">
    <property type="entry name" value="KR_dom"/>
</dbReference>
<accession>A0A9X0APY8</accession>
<dbReference type="InterPro" id="IPR036291">
    <property type="entry name" value="NAD(P)-bd_dom_sf"/>
</dbReference>
<dbReference type="GO" id="GO:0004312">
    <property type="term" value="F:fatty acid synthase activity"/>
    <property type="evidence" value="ECO:0007669"/>
    <property type="project" value="TreeGrafter"/>
</dbReference>
<dbReference type="Pfam" id="PF00107">
    <property type="entry name" value="ADH_zinc_N"/>
    <property type="match status" value="1"/>
</dbReference>
<evidence type="ECO:0000256" key="3">
    <source>
        <dbReference type="ARBA" id="ARBA00022679"/>
    </source>
</evidence>
<keyword evidence="2" id="KW-0597">Phosphoprotein</keyword>
<dbReference type="SUPFAM" id="SSF47336">
    <property type="entry name" value="ACP-like"/>
    <property type="match status" value="1"/>
</dbReference>
<dbReference type="InterPro" id="IPR013149">
    <property type="entry name" value="ADH-like_C"/>
</dbReference>
<dbReference type="Pfam" id="PF08659">
    <property type="entry name" value="KR"/>
    <property type="match status" value="1"/>
</dbReference>
<dbReference type="InterPro" id="IPR013154">
    <property type="entry name" value="ADH-like_N"/>
</dbReference>
<dbReference type="GO" id="GO:0031177">
    <property type="term" value="F:phosphopantetheine binding"/>
    <property type="evidence" value="ECO:0007669"/>
    <property type="project" value="InterPro"/>
</dbReference>
<dbReference type="InterPro" id="IPR036736">
    <property type="entry name" value="ACP-like_sf"/>
</dbReference>
<dbReference type="InterPro" id="IPR009081">
    <property type="entry name" value="PP-bd_ACP"/>
</dbReference>
<dbReference type="EMBL" id="JAPEIS010000004">
    <property type="protein sequence ID" value="KAJ8066800.1"/>
    <property type="molecule type" value="Genomic_DNA"/>
</dbReference>
<gene>
    <name evidence="6" type="ORF">OCU04_004187</name>
</gene>
<dbReference type="SUPFAM" id="SSF51735">
    <property type="entry name" value="NAD(P)-binding Rossmann-fold domains"/>
    <property type="match status" value="2"/>
</dbReference>
<dbReference type="Gene3D" id="1.10.1200.10">
    <property type="entry name" value="ACP-like"/>
    <property type="match status" value="1"/>
</dbReference>
<comment type="caution">
    <text evidence="6">The sequence shown here is derived from an EMBL/GenBank/DDBJ whole genome shotgun (WGS) entry which is preliminary data.</text>
</comment>
<dbReference type="PROSITE" id="PS50075">
    <property type="entry name" value="CARRIER"/>
    <property type="match status" value="1"/>
</dbReference>
<dbReference type="Gene3D" id="3.90.180.10">
    <property type="entry name" value="Medium-chain alcohol dehydrogenases, catalytic domain"/>
    <property type="match status" value="1"/>
</dbReference>
<keyword evidence="7" id="KW-1185">Reference proteome</keyword>
<dbReference type="GO" id="GO:1901336">
    <property type="term" value="P:lactone biosynthetic process"/>
    <property type="evidence" value="ECO:0007669"/>
    <property type="project" value="UniProtKB-ARBA"/>
</dbReference>
<dbReference type="GO" id="GO:0044550">
    <property type="term" value="P:secondary metabolite biosynthetic process"/>
    <property type="evidence" value="ECO:0007669"/>
    <property type="project" value="TreeGrafter"/>
</dbReference>
<dbReference type="PANTHER" id="PTHR43775">
    <property type="entry name" value="FATTY ACID SYNTHASE"/>
    <property type="match status" value="1"/>
</dbReference>
<evidence type="ECO:0000256" key="2">
    <source>
        <dbReference type="ARBA" id="ARBA00022553"/>
    </source>
</evidence>
<keyword evidence="1" id="KW-0596">Phosphopantetheine</keyword>
<dbReference type="Proteomes" id="UP001152300">
    <property type="component" value="Unassembled WGS sequence"/>
</dbReference>
<sequence>MEYVEIGGVLSIPRLVPDNLFTRQLQMKPQQSCMRLFQNSPPLKMIVESPGLLDSFHFVEDRDVSRPLANDEVEIQTQAIGMNFKDCLIALGQIPNGKLGQECAGIVTRAGSNTQFLPGDRIILIAYEGYRTFSRGKAHSAYKIPHDMAFTTAAALPSQFGTAWGVIHTVARLQSHESILIHTAAGGTGQAAIQLAKLIGATIFATVGSRSKKRILIEEYQIPEEHIFYSRDVSFAKGIKRLTDGRGVDVVINSLVSDSLIASWECIAPFGRFVEIGKKDIMSNSNLPMSVFSKNASFTGFDGNLWEQQGNDLELLIDMFKNNTLHLPRPFVIHNLSEVEEVFKIIKDGTFAEKIVLEVTPDTYVQATLDSGAGFQLDHHATYVIAGGFGGIGRATVRWMVGRGARNLILLSRSGPRTNAAYKLLEEIQSQGVRVETPACDITKTELMRRTIKSLSSIMPPIKGCLQASLIAKDGLFRDMEYDSWKHTVDCKAIGSWNLHSVLPSGMDFFIMLASASGLAGLRGQANYNAGNTYEDALARYRVSKGEKAISLDLGAMVDDGVLAENAWLLDRVLTYGALEPINRETYFTLLEYYCNPSLPLLSPTQSQAAIGLGAGGGGGLESIDYSRSPILYPLVLLNTRQAVPPGVTNQAEYREMIAASASLDEAAGIVTQATVKKLAKSLSIMQDDTSIDRNKPLQMYGVDSLLAIELQNWIVKEFVTEIAVFETQGVSTLETLSRLVAGRSSIRHDKWSVWGGEKEK</sequence>
<proteinExistence type="predicted"/>
<dbReference type="Gene3D" id="3.40.50.720">
    <property type="entry name" value="NAD(P)-binding Rossmann-like Domain"/>
    <property type="match status" value="1"/>
</dbReference>
<dbReference type="InterPro" id="IPR020806">
    <property type="entry name" value="PKS_PP-bd"/>
</dbReference>
<keyword evidence="4" id="KW-0511">Multifunctional enzyme</keyword>
<protein>
    <recommendedName>
        <fullName evidence="5">Carrier domain-containing protein</fullName>
    </recommendedName>
</protein>
<dbReference type="GO" id="GO:0006633">
    <property type="term" value="P:fatty acid biosynthetic process"/>
    <property type="evidence" value="ECO:0007669"/>
    <property type="project" value="TreeGrafter"/>
</dbReference>
<dbReference type="FunFam" id="3.40.50.720:FF:000209">
    <property type="entry name" value="Polyketide synthase Pks12"/>
    <property type="match status" value="1"/>
</dbReference>
<dbReference type="SMART" id="SM00829">
    <property type="entry name" value="PKS_ER"/>
    <property type="match status" value="1"/>
</dbReference>
<evidence type="ECO:0000256" key="4">
    <source>
        <dbReference type="ARBA" id="ARBA00023268"/>
    </source>
</evidence>
<evidence type="ECO:0000256" key="1">
    <source>
        <dbReference type="ARBA" id="ARBA00022450"/>
    </source>
</evidence>
<dbReference type="OrthoDB" id="329835at2759"/>
<keyword evidence="3" id="KW-0808">Transferase</keyword>
<dbReference type="SMART" id="SM00822">
    <property type="entry name" value="PKS_KR"/>
    <property type="match status" value="1"/>
</dbReference>
<evidence type="ECO:0000313" key="6">
    <source>
        <dbReference type="EMBL" id="KAJ8066800.1"/>
    </source>
</evidence>
<dbReference type="InterPro" id="IPR020843">
    <property type="entry name" value="ER"/>
</dbReference>
<dbReference type="Pfam" id="PF23297">
    <property type="entry name" value="ACP_SdgA_C"/>
    <property type="match status" value="1"/>
</dbReference>
<evidence type="ECO:0000313" key="7">
    <source>
        <dbReference type="Proteomes" id="UP001152300"/>
    </source>
</evidence>
<dbReference type="InterPro" id="IPR011032">
    <property type="entry name" value="GroES-like_sf"/>
</dbReference>
<dbReference type="AlphaFoldDB" id="A0A9X0APY8"/>
<dbReference type="InterPro" id="IPR050091">
    <property type="entry name" value="PKS_NRPS_Biosynth_Enz"/>
</dbReference>
<dbReference type="InterPro" id="IPR013968">
    <property type="entry name" value="PKS_KR"/>
</dbReference>
<organism evidence="6 7">
    <name type="scientific">Sclerotinia nivalis</name>
    <dbReference type="NCBI Taxonomy" id="352851"/>
    <lineage>
        <taxon>Eukaryota</taxon>
        <taxon>Fungi</taxon>
        <taxon>Dikarya</taxon>
        <taxon>Ascomycota</taxon>
        <taxon>Pezizomycotina</taxon>
        <taxon>Leotiomycetes</taxon>
        <taxon>Helotiales</taxon>
        <taxon>Sclerotiniaceae</taxon>
        <taxon>Sclerotinia</taxon>
    </lineage>
</organism>
<dbReference type="GO" id="GO:0016491">
    <property type="term" value="F:oxidoreductase activity"/>
    <property type="evidence" value="ECO:0007669"/>
    <property type="project" value="InterPro"/>
</dbReference>
<dbReference type="CDD" id="cd05195">
    <property type="entry name" value="enoyl_red"/>
    <property type="match status" value="1"/>
</dbReference>
<dbReference type="PANTHER" id="PTHR43775:SF29">
    <property type="entry name" value="ASPERFURANONE POLYKETIDE SYNTHASE AFOG-RELATED"/>
    <property type="match status" value="1"/>
</dbReference>
<dbReference type="SUPFAM" id="SSF50129">
    <property type="entry name" value="GroES-like"/>
    <property type="match status" value="1"/>
</dbReference>
<feature type="domain" description="Carrier" evidence="5">
    <location>
        <begin position="670"/>
        <end position="745"/>
    </location>
</feature>
<evidence type="ECO:0000259" key="5">
    <source>
        <dbReference type="PROSITE" id="PS50075"/>
    </source>
</evidence>
<dbReference type="SMART" id="SM00823">
    <property type="entry name" value="PKS_PP"/>
    <property type="match status" value="1"/>
</dbReference>
<dbReference type="Pfam" id="PF08240">
    <property type="entry name" value="ADH_N"/>
    <property type="match status" value="1"/>
</dbReference>